<dbReference type="PRINTS" id="PR00313">
    <property type="entry name" value="CABNDNGRPT"/>
</dbReference>
<protein>
    <submittedName>
        <fullName evidence="1">Surface layer protein SapB11</fullName>
    </submittedName>
</protein>
<accession>Q6STF4</accession>
<reference evidence="1" key="1">
    <citation type="submission" date="2003-10" db="EMBL/GenBank/DDBJ databases">
        <authorList>
            <person name="Innes R.W."/>
        </authorList>
    </citation>
    <scope>NUCLEOTIDE SEQUENCE</scope>
    <source>
        <strain evidence="1">85-387</strain>
    </source>
</reference>
<dbReference type="Gene3D" id="2.150.10.10">
    <property type="entry name" value="Serralysin-like metalloprotease, C-terminal"/>
    <property type="match status" value="1"/>
</dbReference>
<dbReference type="InterPro" id="IPR011049">
    <property type="entry name" value="Serralysin-like_metalloprot_C"/>
</dbReference>
<organism evidence="1">
    <name type="scientific">Campylobacter fetus subsp. testudinum</name>
    <dbReference type="NCBI Taxonomy" id="1507806"/>
    <lineage>
        <taxon>Bacteria</taxon>
        <taxon>Pseudomonadati</taxon>
        <taxon>Campylobacterota</taxon>
        <taxon>Epsilonproteobacteria</taxon>
        <taxon>Campylobacterales</taxon>
        <taxon>Campylobacteraceae</taxon>
        <taxon>Campylobacter</taxon>
    </lineage>
</organism>
<reference evidence="1" key="2">
    <citation type="journal article" date="2004" name="Infect. Immun.">
        <title>Conservation and diversity of sap homologues and their organization among Campylobacter fetus isolates.</title>
        <authorList>
            <person name="Tu Z.C."/>
            <person name="Hui J."/>
            <person name="Blaser M.J."/>
        </authorList>
    </citation>
    <scope>NUCLEOTIDE SEQUENCE</scope>
    <source>
        <strain evidence="1">85-387</strain>
    </source>
</reference>
<sequence>MITKSEVSELFIVLFGRPTEGEGNAYWVNESSANGWGMIETSKAILDLDITKSFLGETLNSNEAFVKHLFKNAVNLTEFTSDAQKAGLKYWVDLLDNGTVSKADLVGHFVNAAKDASNAGANQDLFNNKIALSDYVANTIAKLPLDGLTPDEQNALIQKTVDIINSVTSDSSSVESAKGKVDTLKESIDEAGLNKIALTTENDTITGTEGGDLISGVVGTAAESTLNPGDKIDGGAGNDVLKVDLKGNFDGFKGDGYIKNVEKLELSNTTSIGRSFNAKDVAGLKTVALNSEKGIEVKNLANIVDVELTNLKADKFSIDAMYANKVLDSASGVKDTQNLKVNGVGAKDKAVALTAEKIEVLNLNTIGEASFLKDVNVENVSVKGSANLSLTTGLKTTTLDASSFGGALDADLSASDKLNTVKGWNGNDKITIGTNVANVNVDGGAGNDELVIKGTGALKPTVANVEKVTVEAVGEALTLAMNNATGVTELDVKQADGAITITNSAIETVSFVNNDSAASTVTVNNAGLNTVNFQGGDDKGAATTVKGNITAIKSETLTVNTDALSTIAKADAVINAANATNISINAEKGTAGMTLKAGKLTDLTVNNKGDFELVGVANGLNNVENLTVASEGKFSITTSTTLNKVGNMALSGKEIDLSNQDIGSETLSSLAVEVSELSGDLKLGNAIKAKGDINVNLNSINTATLGAITSSTGNASVIISSATGAVSVGAVSAVNSNVTLNAGNALGAVTLGNITGDIVSVDLGGVLGEINSGGKVSITSNDVTYIRSEISKNEVEITAAAVGGTDLYAQMMVELLQMTHLTLIADASTQNITAKGDLSGGKTTLDLTGASSLAVIDLSDLKNSTVADIDLDGALRANNTIEVEINGSDAAETLSVTIDSADITDITLSGDLGGGANTYDITPDAAAEAITTIDLSGLKATGGTLSGTITIAEELTKVTTVKGSAGDDTVTFAKNTDDVTIDLGAGDDTFIGAKLADGKSVTVTGGEGNDTFNLIASVVSGATNADFTTITDFSTGDSIKFAADSVAGYKHSTADTSASGTLKDAIVAVLGVSGDDQATTVYGFTYNNESYLFYNATGSTAGIAVGDIIVKLGGTPDQAVDLGSISLDGATGVTIA</sequence>
<dbReference type="EMBL" id="AY450400">
    <property type="protein sequence ID" value="AAR21091.1"/>
    <property type="molecule type" value="Genomic_DNA"/>
</dbReference>
<gene>
    <name evidence="1" type="primary">sapB11</name>
</gene>
<name>Q6STF4_CAMFE</name>
<proteinExistence type="predicted"/>
<evidence type="ECO:0000313" key="1">
    <source>
        <dbReference type="EMBL" id="AAR21091.1"/>
    </source>
</evidence>
<dbReference type="AlphaFoldDB" id="Q6STF4"/>